<keyword evidence="9" id="KW-0732">Signal</keyword>
<dbReference type="GeneID" id="101896297"/>
<dbReference type="InterPro" id="IPR050196">
    <property type="entry name" value="Cytochrome_P450_Monoox"/>
</dbReference>
<dbReference type="GO" id="GO:0005506">
    <property type="term" value="F:iron ion binding"/>
    <property type="evidence" value="ECO:0007669"/>
    <property type="project" value="InterPro"/>
</dbReference>
<feature type="signal peptide" evidence="9">
    <location>
        <begin position="1"/>
        <end position="23"/>
    </location>
</feature>
<dbReference type="PANTHER" id="PTHR24291:SF50">
    <property type="entry name" value="BIFUNCTIONAL ALBAFLAVENONE MONOOXYGENASE_TERPENE SYNTHASE"/>
    <property type="match status" value="1"/>
</dbReference>
<dbReference type="PRINTS" id="PR00463">
    <property type="entry name" value="EP450I"/>
</dbReference>
<dbReference type="Proteomes" id="UP001652621">
    <property type="component" value="Unplaced"/>
</dbReference>
<dbReference type="OrthoDB" id="1470350at2759"/>
<keyword evidence="3 8" id="KW-0349">Heme</keyword>
<dbReference type="Gene3D" id="1.10.630.10">
    <property type="entry name" value="Cytochrome P450"/>
    <property type="match status" value="1"/>
</dbReference>
<dbReference type="SUPFAM" id="SSF48264">
    <property type="entry name" value="Cytochrome P450"/>
    <property type="match status" value="1"/>
</dbReference>
<dbReference type="GO" id="GO:0016705">
    <property type="term" value="F:oxidoreductase activity, acting on paired donors, with incorporation or reduction of molecular oxygen"/>
    <property type="evidence" value="ECO:0007669"/>
    <property type="project" value="InterPro"/>
</dbReference>
<evidence type="ECO:0000256" key="9">
    <source>
        <dbReference type="SAM" id="SignalP"/>
    </source>
</evidence>
<keyword evidence="5" id="KW-0560">Oxidoreductase</keyword>
<dbReference type="Pfam" id="PF00067">
    <property type="entry name" value="p450"/>
    <property type="match status" value="1"/>
</dbReference>
<evidence type="ECO:0000313" key="11">
    <source>
        <dbReference type="RefSeq" id="XP_005187067.3"/>
    </source>
</evidence>
<dbReference type="AlphaFoldDB" id="A0A9J7I4M9"/>
<dbReference type="InterPro" id="IPR002401">
    <property type="entry name" value="Cyt_P450_E_grp-I"/>
</dbReference>
<dbReference type="GO" id="GO:0020037">
    <property type="term" value="F:heme binding"/>
    <property type="evidence" value="ECO:0007669"/>
    <property type="project" value="InterPro"/>
</dbReference>
<keyword evidence="10" id="KW-1185">Reference proteome</keyword>
<evidence type="ECO:0000256" key="3">
    <source>
        <dbReference type="ARBA" id="ARBA00022617"/>
    </source>
</evidence>
<dbReference type="InterPro" id="IPR036396">
    <property type="entry name" value="Cyt_P450_sf"/>
</dbReference>
<evidence type="ECO:0000256" key="2">
    <source>
        <dbReference type="ARBA" id="ARBA00010617"/>
    </source>
</evidence>
<evidence type="ECO:0000256" key="1">
    <source>
        <dbReference type="ARBA" id="ARBA00001971"/>
    </source>
</evidence>
<dbReference type="PRINTS" id="PR00385">
    <property type="entry name" value="P450"/>
</dbReference>
<feature type="binding site" description="axial binding residue" evidence="8">
    <location>
        <position position="444"/>
    </location>
    <ligand>
        <name>heme</name>
        <dbReference type="ChEBI" id="CHEBI:30413"/>
    </ligand>
    <ligandPart>
        <name>Fe</name>
        <dbReference type="ChEBI" id="CHEBI:18248"/>
    </ligandPart>
</feature>
<comment type="similarity">
    <text evidence="2">Belongs to the cytochrome P450 family.</text>
</comment>
<evidence type="ECO:0000313" key="10">
    <source>
        <dbReference type="Proteomes" id="UP001652621"/>
    </source>
</evidence>
<keyword evidence="4 8" id="KW-0479">Metal-binding</keyword>
<dbReference type="InterPro" id="IPR001128">
    <property type="entry name" value="Cyt_P450"/>
</dbReference>
<reference evidence="11" key="1">
    <citation type="submission" date="2025-08" db="UniProtKB">
        <authorList>
            <consortium name="RefSeq"/>
        </authorList>
    </citation>
    <scope>IDENTIFICATION</scope>
    <source>
        <strain evidence="11">Aabys</strain>
        <tissue evidence="11">Whole body</tissue>
    </source>
</reference>
<gene>
    <name evidence="11" type="primary">LOC101896297</name>
</gene>
<organism evidence="10 11">
    <name type="scientific">Musca domestica</name>
    <name type="common">House fly</name>
    <dbReference type="NCBI Taxonomy" id="7370"/>
    <lineage>
        <taxon>Eukaryota</taxon>
        <taxon>Metazoa</taxon>
        <taxon>Ecdysozoa</taxon>
        <taxon>Arthropoda</taxon>
        <taxon>Hexapoda</taxon>
        <taxon>Insecta</taxon>
        <taxon>Pterygota</taxon>
        <taxon>Neoptera</taxon>
        <taxon>Endopterygota</taxon>
        <taxon>Diptera</taxon>
        <taxon>Brachycera</taxon>
        <taxon>Muscomorpha</taxon>
        <taxon>Muscoidea</taxon>
        <taxon>Muscidae</taxon>
        <taxon>Musca</taxon>
    </lineage>
</organism>
<feature type="chain" id="PRO_5047120545" evidence="9">
    <location>
        <begin position="24"/>
        <end position="501"/>
    </location>
</feature>
<dbReference type="KEGG" id="mde:101896297"/>
<dbReference type="PANTHER" id="PTHR24291">
    <property type="entry name" value="CYTOCHROME P450 FAMILY 4"/>
    <property type="match status" value="1"/>
</dbReference>
<proteinExistence type="inferred from homology"/>
<dbReference type="RefSeq" id="XP_005187067.3">
    <property type="nucleotide sequence ID" value="XM_005187010.4"/>
</dbReference>
<dbReference type="GO" id="GO:0004497">
    <property type="term" value="F:monooxygenase activity"/>
    <property type="evidence" value="ECO:0007669"/>
    <property type="project" value="UniProtKB-KW"/>
</dbReference>
<accession>A0A9J7I4M9</accession>
<sequence>MQPFLVIVLILLIFLWLHHRWNHRHVFGMARKVPFHKLEMILGFGPIVTPKTIVKHGVENCKKLGQNFINFVGPFPQYVTGDPDIVKDILMSKLCIHKDYLTYGGLRHALGEGLLTIQGKDWQHLRKQMDPGFKFSKVLGFLPVFNRRMSGFFEELDGCHAMKDSYRILTFCREYTIGITCETMLGLDLDKSTIDIKHYANFIASMMEYISDVTFTVYYQSKFILKLADLTIYKQHRKELQFLRSVINDAFTYHSTKSGTLPEYVNTVEHIVARHVIEAKENNKIDADLALSNTMHLFGAAFETTSSTLYFAILMLALYPEYQEKAYAEILQMFPENDSGGFEITYNHISQLTYLDMFIKETLRVFPTVPLFSRRVIGGDLRLSNGVVIPEGQEVVINTFNLHRNKDVWGPQADTFNPDNFLPTNAEKRHPYAFVPFAKGLRFCIGLRYAELTQRVAIAKIIKRYKFSTTAKIEDLELQNHISMQLGKYPPITVERRAFPK</sequence>
<evidence type="ECO:0000256" key="5">
    <source>
        <dbReference type="ARBA" id="ARBA00023002"/>
    </source>
</evidence>
<comment type="cofactor">
    <cofactor evidence="1 8">
        <name>heme</name>
        <dbReference type="ChEBI" id="CHEBI:30413"/>
    </cofactor>
</comment>
<dbReference type="VEuPathDB" id="VectorBase:MDOMA2_001371"/>
<keyword evidence="7" id="KW-0503">Monooxygenase</keyword>
<name>A0A9J7I4M9_MUSDO</name>
<evidence type="ECO:0000256" key="4">
    <source>
        <dbReference type="ARBA" id="ARBA00022723"/>
    </source>
</evidence>
<evidence type="ECO:0000256" key="6">
    <source>
        <dbReference type="ARBA" id="ARBA00023004"/>
    </source>
</evidence>
<protein>
    <submittedName>
        <fullName evidence="11">Probable cytochrome P450 313a4</fullName>
    </submittedName>
</protein>
<keyword evidence="6 8" id="KW-0408">Iron</keyword>
<evidence type="ECO:0000256" key="8">
    <source>
        <dbReference type="PIRSR" id="PIRSR602401-1"/>
    </source>
</evidence>
<evidence type="ECO:0000256" key="7">
    <source>
        <dbReference type="ARBA" id="ARBA00023033"/>
    </source>
</evidence>